<dbReference type="RefSeq" id="WP_158411121.1">
    <property type="nucleotide sequence ID" value="NZ_CP077150.1"/>
</dbReference>
<evidence type="ECO:0000313" key="3">
    <source>
        <dbReference type="Proteomes" id="UP000226179"/>
    </source>
</evidence>
<dbReference type="PROSITE" id="PS50943">
    <property type="entry name" value="HTH_CROC1"/>
    <property type="match status" value="1"/>
</dbReference>
<proteinExistence type="predicted"/>
<feature type="domain" description="HTH cro/C1-type" evidence="1">
    <location>
        <begin position="7"/>
        <end position="64"/>
    </location>
</feature>
<dbReference type="CDD" id="cd00093">
    <property type="entry name" value="HTH_XRE"/>
    <property type="match status" value="1"/>
</dbReference>
<gene>
    <name evidence="2" type="ORF">RN90_00450</name>
</gene>
<dbReference type="Proteomes" id="UP000226179">
    <property type="component" value="Unassembled WGS sequence"/>
</dbReference>
<sequence>MINTLKLKARLKEKNLTQEEVANKLGMNPSTFNKKINNEIGETLTIQEATNLKEILDIPNTDVLDIFFAN</sequence>
<organism evidence="2 3">
    <name type="scientific">Fusobacterium animalis</name>
    <dbReference type="NCBI Taxonomy" id="76859"/>
    <lineage>
        <taxon>Bacteria</taxon>
        <taxon>Fusobacteriati</taxon>
        <taxon>Fusobacteriota</taxon>
        <taxon>Fusobacteriia</taxon>
        <taxon>Fusobacteriales</taxon>
        <taxon>Fusobacteriaceae</taxon>
        <taxon>Fusobacterium</taxon>
    </lineage>
</organism>
<dbReference type="InterPro" id="IPR010982">
    <property type="entry name" value="Lambda_DNA-bd_dom_sf"/>
</dbReference>
<dbReference type="GO" id="GO:0003677">
    <property type="term" value="F:DNA binding"/>
    <property type="evidence" value="ECO:0007669"/>
    <property type="project" value="InterPro"/>
</dbReference>
<reference evidence="2 3" key="1">
    <citation type="submission" date="2017-06" db="EMBL/GenBank/DDBJ databases">
        <title>Draft genome sequence of Fusobacterium nucleatum subsp. animalis KCOM 1280 (=ChDC F318).</title>
        <authorList>
            <person name="Kook J.-K."/>
            <person name="Park S.-N."/>
            <person name="Lim Y.K."/>
            <person name="Roh H."/>
        </authorList>
    </citation>
    <scope>NUCLEOTIDE SEQUENCE [LARGE SCALE GENOMIC DNA]</scope>
    <source>
        <strain evidence="3">KCOM 1280 ( ChDC F318)</strain>
    </source>
</reference>
<dbReference type="Pfam" id="PF01381">
    <property type="entry name" value="HTH_3"/>
    <property type="match status" value="1"/>
</dbReference>
<name>A0A2B7YTT8_9FUSO</name>
<dbReference type="SUPFAM" id="SSF47413">
    <property type="entry name" value="lambda repressor-like DNA-binding domains"/>
    <property type="match status" value="1"/>
</dbReference>
<dbReference type="EMBL" id="NJGJ01000001">
    <property type="protein sequence ID" value="PGH24047.1"/>
    <property type="molecule type" value="Genomic_DNA"/>
</dbReference>
<comment type="caution">
    <text evidence="2">The sequence shown here is derived from an EMBL/GenBank/DDBJ whole genome shotgun (WGS) entry which is preliminary data.</text>
</comment>
<dbReference type="InterPro" id="IPR001387">
    <property type="entry name" value="Cro/C1-type_HTH"/>
</dbReference>
<dbReference type="SMART" id="SM00530">
    <property type="entry name" value="HTH_XRE"/>
    <property type="match status" value="1"/>
</dbReference>
<evidence type="ECO:0000313" key="2">
    <source>
        <dbReference type="EMBL" id="PGH24047.1"/>
    </source>
</evidence>
<protein>
    <submittedName>
        <fullName evidence="2">Transcriptional regulator</fullName>
    </submittedName>
</protein>
<dbReference type="Gene3D" id="1.10.260.40">
    <property type="entry name" value="lambda repressor-like DNA-binding domains"/>
    <property type="match status" value="1"/>
</dbReference>
<accession>A0A2B7YTT8</accession>
<dbReference type="AlphaFoldDB" id="A0A2B7YTT8"/>
<evidence type="ECO:0000259" key="1">
    <source>
        <dbReference type="PROSITE" id="PS50943"/>
    </source>
</evidence>